<dbReference type="Proteomes" id="UP000645217">
    <property type="component" value="Unassembled WGS sequence"/>
</dbReference>
<evidence type="ECO:0000313" key="1">
    <source>
        <dbReference type="EMBL" id="GGK85239.1"/>
    </source>
</evidence>
<sequence length="114" mass="12005">MDHIAGFGDTSGHFAAISARGMERDNEELPPLNECSEPRSEIVRALLGGVPRLFALIRDEGDDKPAMRVIALGVSLPHGGAATVGMDGHGFGRWGSVQRAAFGLGCEYVWLGGA</sequence>
<protein>
    <submittedName>
        <fullName evidence="1">Uncharacterized protein</fullName>
    </submittedName>
</protein>
<name>A0A917VI19_9ACTN</name>
<evidence type="ECO:0000313" key="2">
    <source>
        <dbReference type="Proteomes" id="UP000645217"/>
    </source>
</evidence>
<dbReference type="EMBL" id="BMNT01000014">
    <property type="protein sequence ID" value="GGK85239.1"/>
    <property type="molecule type" value="Genomic_DNA"/>
</dbReference>
<reference evidence="1" key="1">
    <citation type="journal article" date="2014" name="Int. J. Syst. Evol. Microbiol.">
        <title>Complete genome sequence of Corynebacterium casei LMG S-19264T (=DSM 44701T), isolated from a smear-ripened cheese.</title>
        <authorList>
            <consortium name="US DOE Joint Genome Institute (JGI-PGF)"/>
            <person name="Walter F."/>
            <person name="Albersmeier A."/>
            <person name="Kalinowski J."/>
            <person name="Ruckert C."/>
        </authorList>
    </citation>
    <scope>NUCLEOTIDE SEQUENCE</scope>
    <source>
        <strain evidence="1">JCM 13064</strain>
    </source>
</reference>
<dbReference type="AlphaFoldDB" id="A0A917VI19"/>
<dbReference type="RefSeq" id="WP_189163578.1">
    <property type="nucleotide sequence ID" value="NZ_BMNT01000014.1"/>
</dbReference>
<reference evidence="1" key="2">
    <citation type="submission" date="2020-09" db="EMBL/GenBank/DDBJ databases">
        <authorList>
            <person name="Sun Q."/>
            <person name="Ohkuma M."/>
        </authorList>
    </citation>
    <scope>NUCLEOTIDE SEQUENCE</scope>
    <source>
        <strain evidence="1">JCM 13064</strain>
    </source>
</reference>
<gene>
    <name evidence="1" type="ORF">GCM10007964_29700</name>
</gene>
<keyword evidence="2" id="KW-1185">Reference proteome</keyword>
<proteinExistence type="predicted"/>
<organism evidence="1 2">
    <name type="scientific">Sphaerisporangium melleum</name>
    <dbReference type="NCBI Taxonomy" id="321316"/>
    <lineage>
        <taxon>Bacteria</taxon>
        <taxon>Bacillati</taxon>
        <taxon>Actinomycetota</taxon>
        <taxon>Actinomycetes</taxon>
        <taxon>Streptosporangiales</taxon>
        <taxon>Streptosporangiaceae</taxon>
        <taxon>Sphaerisporangium</taxon>
    </lineage>
</organism>
<comment type="caution">
    <text evidence="1">The sequence shown here is derived from an EMBL/GenBank/DDBJ whole genome shotgun (WGS) entry which is preliminary data.</text>
</comment>
<accession>A0A917VI19</accession>